<keyword evidence="5" id="KW-0472">Membrane</keyword>
<evidence type="ECO:0000259" key="7">
    <source>
        <dbReference type="Pfam" id="PF25809"/>
    </source>
</evidence>
<comment type="similarity">
    <text evidence="1">Belongs to the STEEP1 family.</text>
</comment>
<sequence>MCNATREVRKYSHIDIAKEIPARADADAVIHMRLFRAQRNLYISGFSLLLALVIRRIVTLLARCAYLELAAEAAMKQAEGAGKAAKDLMDKSDGKETETDKKLREDLKEMNLKLKKAETDRDAMKAQSENLQEEYERVTAKLREYEFLINFSRSFNFLNKMAAIIDEDPIGVEHVDDDPLATDGGKLESEDGREEVFVKPLITYYCHCGQMSLISDTPIARMPLRKRDGARVIDPKWTIAKMFYDNGDTVYIRRPEGLEQQYRRNCRKCGVPIFYQHPFNLQITFIFESALLSANEIGGITGNNEEEKVQKVMLKKHVRNQGKVGSVTVSTVNDEEEEVEAKEVLESYSLNARIVEEAMTRKGMIRKRMLGEEKNESEQVRTKKKHGTL</sequence>
<dbReference type="WBParaSite" id="scaffold4203_cov239.g7811">
    <property type="protein sequence ID" value="scaffold4203_cov239.g7811"/>
    <property type="gene ID" value="scaffold4203_cov239.g7811"/>
</dbReference>
<accession>A0A915MJS6</accession>
<keyword evidence="8" id="KW-1185">Reference proteome</keyword>
<dbReference type="GO" id="GO:0006888">
    <property type="term" value="P:endoplasmic reticulum to Golgi vesicle-mediated transport"/>
    <property type="evidence" value="ECO:0007669"/>
    <property type="project" value="TreeGrafter"/>
</dbReference>
<evidence type="ECO:0000256" key="3">
    <source>
        <dbReference type="SAM" id="Coils"/>
    </source>
</evidence>
<keyword evidence="3" id="KW-0175">Coiled coil</keyword>
<dbReference type="GO" id="GO:0090158">
    <property type="term" value="P:endoplasmic reticulum membrane organization"/>
    <property type="evidence" value="ECO:0007669"/>
    <property type="project" value="TreeGrafter"/>
</dbReference>
<dbReference type="AlphaFoldDB" id="A0A915MJS6"/>
<dbReference type="PANTHER" id="PTHR46355">
    <property type="entry name" value="UPF0428 PROTEIN CXORF56"/>
    <property type="match status" value="1"/>
</dbReference>
<dbReference type="PANTHER" id="PTHR46355:SF1">
    <property type="entry name" value="STING ER EXIT PROTEIN"/>
    <property type="match status" value="1"/>
</dbReference>
<evidence type="ECO:0000313" key="8">
    <source>
        <dbReference type="Proteomes" id="UP000887561"/>
    </source>
</evidence>
<feature type="domain" description="STEEP1" evidence="7">
    <location>
        <begin position="199"/>
        <end position="295"/>
    </location>
</feature>
<evidence type="ECO:0000256" key="2">
    <source>
        <dbReference type="ARBA" id="ARBA00024237"/>
    </source>
</evidence>
<feature type="coiled-coil region" evidence="3">
    <location>
        <begin position="100"/>
        <end position="148"/>
    </location>
</feature>
<keyword evidence="5" id="KW-0812">Transmembrane</keyword>
<evidence type="ECO:0000256" key="5">
    <source>
        <dbReference type="SAM" id="Phobius"/>
    </source>
</evidence>
<organism evidence="8 9">
    <name type="scientific">Meloidogyne javanica</name>
    <name type="common">Root-knot nematode worm</name>
    <dbReference type="NCBI Taxonomy" id="6303"/>
    <lineage>
        <taxon>Eukaryota</taxon>
        <taxon>Metazoa</taxon>
        <taxon>Ecdysozoa</taxon>
        <taxon>Nematoda</taxon>
        <taxon>Chromadorea</taxon>
        <taxon>Rhabditida</taxon>
        <taxon>Tylenchina</taxon>
        <taxon>Tylenchomorpha</taxon>
        <taxon>Tylenchoidea</taxon>
        <taxon>Meloidogynidae</taxon>
        <taxon>Meloidogyninae</taxon>
        <taxon>Meloidogyne</taxon>
        <taxon>Meloidogyne incognita group</taxon>
    </lineage>
</organism>
<dbReference type="Pfam" id="PF05529">
    <property type="entry name" value="Bap31"/>
    <property type="match status" value="1"/>
</dbReference>
<feature type="transmembrane region" description="Helical" evidence="5">
    <location>
        <begin position="41"/>
        <end position="58"/>
    </location>
</feature>
<dbReference type="GO" id="GO:0005737">
    <property type="term" value="C:cytoplasm"/>
    <property type="evidence" value="ECO:0007669"/>
    <property type="project" value="GOC"/>
</dbReference>
<protein>
    <recommendedName>
        <fullName evidence="2">STING ER exit protein</fullName>
    </recommendedName>
</protein>
<feature type="domain" description="BAP29/BAP31 transmembrane" evidence="6">
    <location>
        <begin position="2"/>
        <end position="71"/>
    </location>
</feature>
<evidence type="ECO:0000256" key="4">
    <source>
        <dbReference type="SAM" id="MobiDB-lite"/>
    </source>
</evidence>
<name>A0A915MJS6_MELJA</name>
<dbReference type="Pfam" id="PF25809">
    <property type="entry name" value="STEEP1"/>
    <property type="match status" value="1"/>
</dbReference>
<feature type="compositionally biased region" description="Basic and acidic residues" evidence="4">
    <location>
        <begin position="370"/>
        <end position="381"/>
    </location>
</feature>
<feature type="region of interest" description="Disordered" evidence="4">
    <location>
        <begin position="370"/>
        <end position="389"/>
    </location>
</feature>
<dbReference type="Proteomes" id="UP000887561">
    <property type="component" value="Unplaced"/>
</dbReference>
<reference evidence="9" key="1">
    <citation type="submission" date="2022-11" db="UniProtKB">
        <authorList>
            <consortium name="WormBaseParasite"/>
        </authorList>
    </citation>
    <scope>IDENTIFICATION</scope>
</reference>
<dbReference type="InterPro" id="IPR057965">
    <property type="entry name" value="STEEP1_dom"/>
</dbReference>
<evidence type="ECO:0000313" key="9">
    <source>
        <dbReference type="WBParaSite" id="scaffold4203_cov239.g7811"/>
    </source>
</evidence>
<evidence type="ECO:0000259" key="6">
    <source>
        <dbReference type="Pfam" id="PF05529"/>
    </source>
</evidence>
<keyword evidence="5" id="KW-1133">Transmembrane helix</keyword>
<dbReference type="Gene3D" id="1.20.5.110">
    <property type="match status" value="1"/>
</dbReference>
<dbReference type="InterPro" id="IPR029704">
    <property type="entry name" value="STEEP-like"/>
</dbReference>
<proteinExistence type="inferred from homology"/>
<evidence type="ECO:0000256" key="1">
    <source>
        <dbReference type="ARBA" id="ARBA00024205"/>
    </source>
</evidence>
<dbReference type="InterPro" id="IPR040463">
    <property type="entry name" value="BAP29/BAP31_N"/>
</dbReference>